<gene>
    <name evidence="1" type="ORF">NEILACOT_04798</name>
</gene>
<dbReference type="AlphaFoldDB" id="D0WB73"/>
<proteinExistence type="predicted"/>
<protein>
    <submittedName>
        <fullName evidence="1">Uncharacterized protein</fullName>
    </submittedName>
</protein>
<dbReference type="EMBL" id="ACEQ02000022">
    <property type="protein sequence ID" value="EEZ75129.1"/>
    <property type="molecule type" value="Genomic_DNA"/>
</dbReference>
<name>D0WB73_NEILA</name>
<comment type="caution">
    <text evidence="1">The sequence shown here is derived from an EMBL/GenBank/DDBJ whole genome shotgun (WGS) entry which is preliminary data.</text>
</comment>
<organism evidence="1 2">
    <name type="scientific">Neisseria lactamica ATCC 23970</name>
    <dbReference type="NCBI Taxonomy" id="546265"/>
    <lineage>
        <taxon>Bacteria</taxon>
        <taxon>Pseudomonadati</taxon>
        <taxon>Pseudomonadota</taxon>
        <taxon>Betaproteobacteria</taxon>
        <taxon>Neisseriales</taxon>
        <taxon>Neisseriaceae</taxon>
        <taxon>Neisseria</taxon>
    </lineage>
</organism>
<sequence>MQCNSKGRRTVLPMFDIREVYRFRVKLPTFPLPNWFVTLLNKMPPLGTSSAS</sequence>
<reference evidence="1 2" key="1">
    <citation type="submission" date="2009-10" db="EMBL/GenBank/DDBJ databases">
        <authorList>
            <person name="Weinstock G."/>
            <person name="Sodergren E."/>
            <person name="Clifton S."/>
            <person name="Fulton L."/>
            <person name="Fulton B."/>
            <person name="Courtney L."/>
            <person name="Fronick C."/>
            <person name="Harrison M."/>
            <person name="Strong C."/>
            <person name="Farmer C."/>
            <person name="Delahaunty K."/>
            <person name="Markovic C."/>
            <person name="Hall O."/>
            <person name="Minx P."/>
            <person name="Tomlinson C."/>
            <person name="Mitreva M."/>
            <person name="Nelson J."/>
            <person name="Hou S."/>
            <person name="Wollam A."/>
            <person name="Pepin K.H."/>
            <person name="Johnson M."/>
            <person name="Bhonagiri V."/>
            <person name="Nash W.E."/>
            <person name="Warren W."/>
            <person name="Chinwalla A."/>
            <person name="Mardis E.R."/>
            <person name="Wilson R.K."/>
        </authorList>
    </citation>
    <scope>NUCLEOTIDE SEQUENCE [LARGE SCALE GENOMIC DNA]</scope>
    <source>
        <strain evidence="1 2">ATCC 23970</strain>
    </source>
</reference>
<evidence type="ECO:0000313" key="2">
    <source>
        <dbReference type="Proteomes" id="UP000003843"/>
    </source>
</evidence>
<accession>D0WB73</accession>
<evidence type="ECO:0000313" key="1">
    <source>
        <dbReference type="EMBL" id="EEZ75129.1"/>
    </source>
</evidence>
<dbReference type="Proteomes" id="UP000003843">
    <property type="component" value="Unassembled WGS sequence"/>
</dbReference>